<dbReference type="EC" id="3.8.1.2" evidence="3"/>
<dbReference type="Pfam" id="PF00702">
    <property type="entry name" value="Hydrolase"/>
    <property type="match status" value="1"/>
</dbReference>
<dbReference type="AlphaFoldDB" id="A0A2R8AEH1"/>
<dbReference type="GO" id="GO:0018784">
    <property type="term" value="F:(S)-2-haloacid dehalogenase activity"/>
    <property type="evidence" value="ECO:0007669"/>
    <property type="project" value="UniProtKB-UniRule"/>
</dbReference>
<comment type="similarity">
    <text evidence="1 3">Belongs to the HAD-like hydrolase superfamily. S-2-haloalkanoic acid dehalogenase family.</text>
</comment>
<dbReference type="InterPro" id="IPR051540">
    <property type="entry name" value="S-2-haloacid_dehalogenase"/>
</dbReference>
<dbReference type="NCBIfam" id="TIGR01428">
    <property type="entry name" value="HAD_type_II"/>
    <property type="match status" value="1"/>
</dbReference>
<keyword evidence="2 3" id="KW-0378">Hydrolase</keyword>
<dbReference type="InterPro" id="IPR036412">
    <property type="entry name" value="HAD-like_sf"/>
</dbReference>
<dbReference type="SUPFAM" id="SSF56784">
    <property type="entry name" value="HAD-like"/>
    <property type="match status" value="1"/>
</dbReference>
<dbReference type="NCBIfam" id="TIGR01493">
    <property type="entry name" value="HAD-SF-IA-v2"/>
    <property type="match status" value="1"/>
</dbReference>
<evidence type="ECO:0000256" key="3">
    <source>
        <dbReference type="RuleBase" id="RU368077"/>
    </source>
</evidence>
<protein>
    <recommendedName>
        <fullName evidence="3">(S)-2-haloacid dehalogenase</fullName>
        <ecNumber evidence="3">3.8.1.2</ecNumber>
    </recommendedName>
    <alternativeName>
        <fullName evidence="3">2-haloalkanoic acid dehalogenase</fullName>
    </alternativeName>
    <alternativeName>
        <fullName evidence="3">Halocarboxylic acid halidohydrolase</fullName>
    </alternativeName>
    <alternativeName>
        <fullName evidence="3">L-2-haloacid dehalogenase</fullName>
    </alternativeName>
</protein>
<gene>
    <name evidence="4" type="primary">dehH2</name>
    <name evidence="4" type="ORF">POI8812_02995</name>
</gene>
<accession>A0A2R8AEH1</accession>
<dbReference type="EMBL" id="OMKW01000004">
    <property type="protein sequence ID" value="SPF30653.1"/>
    <property type="molecule type" value="Genomic_DNA"/>
</dbReference>
<name>A0A2R8AEH1_9RHOB</name>
<dbReference type="Gene3D" id="3.40.50.1000">
    <property type="entry name" value="HAD superfamily/HAD-like"/>
    <property type="match status" value="1"/>
</dbReference>
<sequence>MVVKACLFDIFGTICDWRSGVSAVAQQVFAARGLQVDAKAFALAWRAQYQPGMERVRAGRRPYVALEELHLENLRRVLAEQNLDLPDEDQVRLNNAWSNLPCWQGAPAALAELRKTHLIAPCSNGSIAMILGIARRNGMHWDFIGGAPLARAYKPLPTVYTQSVAAFGLAPEEVMMIAAHNDDLCAARAAGLRTGFFPRPTEYGSGQDTDLAAEDAWDIVATDLSDLVDQLTG</sequence>
<dbReference type="RefSeq" id="WP_108783373.1">
    <property type="nucleotide sequence ID" value="NZ_OMKW01000004.1"/>
</dbReference>
<dbReference type="InterPro" id="IPR023198">
    <property type="entry name" value="PGP-like_dom2"/>
</dbReference>
<comment type="catalytic activity">
    <reaction evidence="3">
        <text>an (S)-2-haloacid + H2O = a (2R)-2-hydroxycarboxylate + a halide anion + H(+)</text>
        <dbReference type="Rhea" id="RHEA:11192"/>
        <dbReference type="ChEBI" id="CHEBI:15377"/>
        <dbReference type="ChEBI" id="CHEBI:15378"/>
        <dbReference type="ChEBI" id="CHEBI:16042"/>
        <dbReference type="ChEBI" id="CHEBI:58314"/>
        <dbReference type="ChEBI" id="CHEBI:137405"/>
        <dbReference type="EC" id="3.8.1.2"/>
    </reaction>
</comment>
<proteinExistence type="inferred from homology"/>
<dbReference type="PANTHER" id="PTHR43316:SF3">
    <property type="entry name" value="HALOACID DEHALOGENASE, TYPE II (AFU_ORTHOLOGUE AFUA_2G07750)-RELATED"/>
    <property type="match status" value="1"/>
</dbReference>
<keyword evidence="5" id="KW-1185">Reference proteome</keyword>
<evidence type="ECO:0000313" key="4">
    <source>
        <dbReference type="EMBL" id="SPF30653.1"/>
    </source>
</evidence>
<organism evidence="4 5">
    <name type="scientific">Pontivivens insulae</name>
    <dbReference type="NCBI Taxonomy" id="1639689"/>
    <lineage>
        <taxon>Bacteria</taxon>
        <taxon>Pseudomonadati</taxon>
        <taxon>Pseudomonadota</taxon>
        <taxon>Alphaproteobacteria</taxon>
        <taxon>Rhodobacterales</taxon>
        <taxon>Paracoccaceae</taxon>
        <taxon>Pontivivens</taxon>
    </lineage>
</organism>
<dbReference type="PANTHER" id="PTHR43316">
    <property type="entry name" value="HYDROLASE, HALOACID DELAHOGENASE-RELATED"/>
    <property type="match status" value="1"/>
</dbReference>
<dbReference type="InterPro" id="IPR023214">
    <property type="entry name" value="HAD_sf"/>
</dbReference>
<comment type="function">
    <text evidence="3">Catalyzes the hydrolytic dehalogenation of small (S)-2-haloalkanoic acids to yield the corresponding (R)-2-hydroxyalkanoic acids.</text>
</comment>
<dbReference type="OrthoDB" id="9785638at2"/>
<evidence type="ECO:0000256" key="1">
    <source>
        <dbReference type="ARBA" id="ARBA00008106"/>
    </source>
</evidence>
<dbReference type="Gene3D" id="1.10.150.240">
    <property type="entry name" value="Putative phosphatase, domain 2"/>
    <property type="match status" value="1"/>
</dbReference>
<evidence type="ECO:0000256" key="2">
    <source>
        <dbReference type="ARBA" id="ARBA00022801"/>
    </source>
</evidence>
<dbReference type="PRINTS" id="PR00413">
    <property type="entry name" value="HADHALOGNASE"/>
</dbReference>
<reference evidence="4 5" key="1">
    <citation type="submission" date="2018-03" db="EMBL/GenBank/DDBJ databases">
        <authorList>
            <person name="Keele B.F."/>
        </authorList>
    </citation>
    <scope>NUCLEOTIDE SEQUENCE [LARGE SCALE GENOMIC DNA]</scope>
    <source>
        <strain evidence="4 5">CeCT 8812</strain>
    </source>
</reference>
<evidence type="ECO:0000313" key="5">
    <source>
        <dbReference type="Proteomes" id="UP000244932"/>
    </source>
</evidence>
<dbReference type="Proteomes" id="UP000244932">
    <property type="component" value="Unassembled WGS sequence"/>
</dbReference>
<dbReference type="InterPro" id="IPR006439">
    <property type="entry name" value="HAD-SF_hydro_IA"/>
</dbReference>
<dbReference type="InterPro" id="IPR006328">
    <property type="entry name" value="2-HAD"/>
</dbReference>